<evidence type="ECO:0000259" key="7">
    <source>
        <dbReference type="PROSITE" id="PS50056"/>
    </source>
</evidence>
<dbReference type="PROSITE" id="PS00383">
    <property type="entry name" value="TYR_PHOSPHATASE_1"/>
    <property type="match status" value="1"/>
</dbReference>
<feature type="region of interest" description="Disordered" evidence="5">
    <location>
        <begin position="596"/>
        <end position="683"/>
    </location>
</feature>
<dbReference type="InterPro" id="IPR016130">
    <property type="entry name" value="Tyr_Pase_AS"/>
</dbReference>
<dbReference type="InterPro" id="IPR001763">
    <property type="entry name" value="Rhodanese-like_dom"/>
</dbReference>
<evidence type="ECO:0000256" key="3">
    <source>
        <dbReference type="ARBA" id="ARBA00022801"/>
    </source>
</evidence>
<organism evidence="9 10">
    <name type="scientific">Mesorhabditis belari</name>
    <dbReference type="NCBI Taxonomy" id="2138241"/>
    <lineage>
        <taxon>Eukaryota</taxon>
        <taxon>Metazoa</taxon>
        <taxon>Ecdysozoa</taxon>
        <taxon>Nematoda</taxon>
        <taxon>Chromadorea</taxon>
        <taxon>Rhabditida</taxon>
        <taxon>Rhabditina</taxon>
        <taxon>Rhabditomorpha</taxon>
        <taxon>Rhabditoidea</taxon>
        <taxon>Rhabditidae</taxon>
        <taxon>Mesorhabditinae</taxon>
        <taxon>Mesorhabditis</taxon>
    </lineage>
</organism>
<dbReference type="SMART" id="SM00195">
    <property type="entry name" value="DSPc"/>
    <property type="match status" value="1"/>
</dbReference>
<evidence type="ECO:0000256" key="4">
    <source>
        <dbReference type="ARBA" id="ARBA00022912"/>
    </source>
</evidence>
<dbReference type="Proteomes" id="UP000887575">
    <property type="component" value="Unassembled WGS sequence"/>
</dbReference>
<dbReference type="PRINTS" id="PR01764">
    <property type="entry name" value="MAPKPHPHTASE"/>
</dbReference>
<dbReference type="CDD" id="cd14568">
    <property type="entry name" value="DSP_MKP_classIII"/>
    <property type="match status" value="1"/>
</dbReference>
<feature type="compositionally biased region" description="Polar residues" evidence="5">
    <location>
        <begin position="636"/>
        <end position="652"/>
    </location>
</feature>
<keyword evidence="3" id="KW-0378">Hydrolase</keyword>
<dbReference type="Gene3D" id="3.90.190.10">
    <property type="entry name" value="Protein tyrosine phosphatase superfamily"/>
    <property type="match status" value="1"/>
</dbReference>
<feature type="region of interest" description="Disordered" evidence="5">
    <location>
        <begin position="545"/>
        <end position="579"/>
    </location>
</feature>
<dbReference type="FunFam" id="3.90.190.10:FF:000208">
    <property type="entry name" value="Vh5 dual specificity phosphatase, putative"/>
    <property type="match status" value="1"/>
</dbReference>
<keyword evidence="9" id="KW-1185">Reference proteome</keyword>
<dbReference type="PROSITE" id="PS50056">
    <property type="entry name" value="TYR_PHOSPHATASE_2"/>
    <property type="match status" value="1"/>
</dbReference>
<evidence type="ECO:0000259" key="6">
    <source>
        <dbReference type="PROSITE" id="PS50054"/>
    </source>
</evidence>
<dbReference type="GO" id="GO:0043409">
    <property type="term" value="P:negative regulation of MAPK cascade"/>
    <property type="evidence" value="ECO:0007669"/>
    <property type="project" value="TreeGrafter"/>
</dbReference>
<evidence type="ECO:0000313" key="9">
    <source>
        <dbReference type="Proteomes" id="UP000887575"/>
    </source>
</evidence>
<evidence type="ECO:0000256" key="5">
    <source>
        <dbReference type="SAM" id="MobiDB-lite"/>
    </source>
</evidence>
<sequence>MTVSECVEIEIEANQLAEIILGKREAVIVDCRCFSDYNHLHVKSAVNAFYSKLMRKRIEANKVDSTCLLGQILGSRPIVPTMMDLVLYADSEQDNHQLPQPGRISHKRRFAEQENSPGESSAKVIRLLREKLEHTNVFNNILTLKGGFNSFRNHYPELCESSTLEPQTQGVVGGGGMSNSSFIPGACSLSSRVSLSQPCLPHGTDGPTQILPFLYLGSQQDALDQETLKKHNITYVLNLSLTCPKSDILQSDEHFMRIPVNDNYQEKLLPYFVQAFNFLEKVRERGAVVLIHCLAGISRSPTVAISYIMRHKKMGSDEAYRFVKSKRESISPNFNFMGQLLEYERILRDDEKILPQKSDSTAPSFAQKQDFCPAKVPKSCSAMSLFSSLPSSFSTCSSTEESLPPNEHGKRGMGPAQTGNLEKLGSLDGSAIASNLSRPVALGLKSRKPVVIPAPLGEELPSPSSELSKLSFSGGLPHVPSIANPCFITENNVQPMAPSMTSCGSVENPIFGKMVPSIPPKMGTCRSLASNKPFVPQKEIEIHSRSTDFDRSFHSASSPPKSQPMQIPQESKKEIKESPRSRFPLNFFALFRKPDHSSEKIARSQTASAGLSTYASRPDNLAEAGVVREKEAHSPPGTSKTSDLTETNSPESGFQEGYKTSPEDRDPDRTSIGSTSSHEIAVQ</sequence>
<dbReference type="GO" id="GO:0017017">
    <property type="term" value="F:MAP kinase tyrosine/serine/threonine phosphatase activity"/>
    <property type="evidence" value="ECO:0007669"/>
    <property type="project" value="InterPro"/>
</dbReference>
<dbReference type="InterPro" id="IPR036873">
    <property type="entry name" value="Rhodanese-like_dom_sf"/>
</dbReference>
<dbReference type="WBParaSite" id="MBELARI_LOCUS19586.1">
    <property type="protein sequence ID" value="MBELARI_LOCUS19586.1"/>
    <property type="gene ID" value="MBELARI_LOCUS19586"/>
</dbReference>
<feature type="domain" description="Rhodanese" evidence="8">
    <location>
        <begin position="22"/>
        <end position="160"/>
    </location>
</feature>
<feature type="compositionally biased region" description="Polar residues" evidence="5">
    <location>
        <begin position="603"/>
        <end position="615"/>
    </location>
</feature>
<dbReference type="SMART" id="SM00450">
    <property type="entry name" value="RHOD"/>
    <property type="match status" value="1"/>
</dbReference>
<dbReference type="InterPro" id="IPR000387">
    <property type="entry name" value="Tyr_Pase_dom"/>
</dbReference>
<feature type="compositionally biased region" description="Polar residues" evidence="5">
    <location>
        <begin position="671"/>
        <end position="683"/>
    </location>
</feature>
<evidence type="ECO:0000256" key="1">
    <source>
        <dbReference type="ARBA" id="ARBA00008601"/>
    </source>
</evidence>
<dbReference type="GO" id="GO:0033550">
    <property type="term" value="F:MAP kinase tyrosine phosphatase activity"/>
    <property type="evidence" value="ECO:0007669"/>
    <property type="project" value="TreeGrafter"/>
</dbReference>
<dbReference type="PANTHER" id="PTHR10159">
    <property type="entry name" value="DUAL SPECIFICITY PROTEIN PHOSPHATASE"/>
    <property type="match status" value="1"/>
</dbReference>
<accession>A0AAF3EZK8</accession>
<dbReference type="Gene3D" id="3.40.250.10">
    <property type="entry name" value="Rhodanese-like domain"/>
    <property type="match status" value="1"/>
</dbReference>
<keyword evidence="4" id="KW-0904">Protein phosphatase</keyword>
<dbReference type="InterPro" id="IPR029021">
    <property type="entry name" value="Prot-tyrosine_phosphatase-like"/>
</dbReference>
<evidence type="ECO:0000256" key="2">
    <source>
        <dbReference type="ARBA" id="ARBA00013064"/>
    </source>
</evidence>
<proteinExistence type="inferred from homology"/>
<feature type="domain" description="Tyrosine specific protein phosphatases" evidence="7">
    <location>
        <begin position="270"/>
        <end position="330"/>
    </location>
</feature>
<dbReference type="InterPro" id="IPR000340">
    <property type="entry name" value="Dual-sp_phosphatase_cat-dom"/>
</dbReference>
<protein>
    <recommendedName>
        <fullName evidence="2">protein-tyrosine-phosphatase</fullName>
        <ecNumber evidence="2">3.1.3.48</ecNumber>
    </recommendedName>
</protein>
<evidence type="ECO:0000259" key="8">
    <source>
        <dbReference type="PROSITE" id="PS50206"/>
    </source>
</evidence>
<feature type="compositionally biased region" description="Polar residues" evidence="5">
    <location>
        <begin position="554"/>
        <end position="569"/>
    </location>
</feature>
<dbReference type="InterPro" id="IPR008343">
    <property type="entry name" value="MKP"/>
</dbReference>
<name>A0AAF3EZK8_9BILA</name>
<dbReference type="PROSITE" id="PS50206">
    <property type="entry name" value="RHODANESE_3"/>
    <property type="match status" value="1"/>
</dbReference>
<dbReference type="EC" id="3.1.3.48" evidence="2"/>
<dbReference type="GO" id="GO:0005737">
    <property type="term" value="C:cytoplasm"/>
    <property type="evidence" value="ECO:0007669"/>
    <property type="project" value="TreeGrafter"/>
</dbReference>
<feature type="region of interest" description="Disordered" evidence="5">
    <location>
        <begin position="397"/>
        <end position="423"/>
    </location>
</feature>
<dbReference type="PROSITE" id="PS50054">
    <property type="entry name" value="TYR_PHOSPHATASE_DUAL"/>
    <property type="match status" value="1"/>
</dbReference>
<feature type="compositionally biased region" description="Basic and acidic residues" evidence="5">
    <location>
        <begin position="570"/>
        <end position="579"/>
    </location>
</feature>
<dbReference type="SUPFAM" id="SSF52821">
    <property type="entry name" value="Rhodanese/Cell cycle control phosphatase"/>
    <property type="match status" value="1"/>
</dbReference>
<dbReference type="PANTHER" id="PTHR10159:SF533">
    <property type="entry name" value="TYROSINE-PROTEIN PHOSPHATASE VHP-1"/>
    <property type="match status" value="1"/>
</dbReference>
<reference evidence="10" key="1">
    <citation type="submission" date="2024-02" db="UniProtKB">
        <authorList>
            <consortium name="WormBaseParasite"/>
        </authorList>
    </citation>
    <scope>IDENTIFICATION</scope>
</reference>
<dbReference type="AlphaFoldDB" id="A0AAF3EZK8"/>
<comment type="similarity">
    <text evidence="1">Belongs to the protein-tyrosine phosphatase family. Non-receptor class dual specificity subfamily.</text>
</comment>
<dbReference type="GO" id="GO:0008330">
    <property type="term" value="F:protein tyrosine/threonine phosphatase activity"/>
    <property type="evidence" value="ECO:0007669"/>
    <property type="project" value="TreeGrafter"/>
</dbReference>
<dbReference type="SUPFAM" id="SSF52799">
    <property type="entry name" value="(Phosphotyrosine protein) phosphatases II"/>
    <property type="match status" value="1"/>
</dbReference>
<evidence type="ECO:0000313" key="10">
    <source>
        <dbReference type="WBParaSite" id="MBELARI_LOCUS19586.1"/>
    </source>
</evidence>
<feature type="domain" description="Tyrosine-protein phosphatase" evidence="6">
    <location>
        <begin position="206"/>
        <end position="349"/>
    </location>
</feature>
<dbReference type="Pfam" id="PF00782">
    <property type="entry name" value="DSPc"/>
    <property type="match status" value="1"/>
</dbReference>
<dbReference type="InterPro" id="IPR020422">
    <property type="entry name" value="TYR_PHOSPHATASE_DUAL_dom"/>
</dbReference>